<dbReference type="Pfam" id="PF04790">
    <property type="entry name" value="Sarcoglycan_1"/>
    <property type="match status" value="1"/>
</dbReference>
<evidence type="ECO:0000256" key="3">
    <source>
        <dbReference type="ARBA" id="ARBA00004274"/>
    </source>
</evidence>
<comment type="similarity">
    <text evidence="4">Belongs to the sarcoglycan beta/delta/gamma/zeta family.</text>
</comment>
<keyword evidence="10 16" id="KW-1133">Transmembrane helix</keyword>
<dbReference type="PANTHER" id="PTHR21142:SF2">
    <property type="entry name" value="BETA-SARCOGLYCAN"/>
    <property type="match status" value="1"/>
</dbReference>
<keyword evidence="14" id="KW-0206">Cytoskeleton</keyword>
<dbReference type="Proteomes" id="UP000549394">
    <property type="component" value="Unassembled WGS sequence"/>
</dbReference>
<evidence type="ECO:0000256" key="12">
    <source>
        <dbReference type="ARBA" id="ARBA00023157"/>
    </source>
</evidence>
<dbReference type="OrthoDB" id="5843723at2759"/>
<dbReference type="AlphaFoldDB" id="A0A7I8VG78"/>
<evidence type="ECO:0000256" key="16">
    <source>
        <dbReference type="SAM" id="Phobius"/>
    </source>
</evidence>
<evidence type="ECO:0000256" key="4">
    <source>
        <dbReference type="ARBA" id="ARBA00007574"/>
    </source>
</evidence>
<organism evidence="17 18">
    <name type="scientific">Dimorphilus gyrociliatus</name>
    <dbReference type="NCBI Taxonomy" id="2664684"/>
    <lineage>
        <taxon>Eukaryota</taxon>
        <taxon>Metazoa</taxon>
        <taxon>Spiralia</taxon>
        <taxon>Lophotrochozoa</taxon>
        <taxon>Annelida</taxon>
        <taxon>Polychaeta</taxon>
        <taxon>Polychaeta incertae sedis</taxon>
        <taxon>Dinophilidae</taxon>
        <taxon>Dimorphilus</taxon>
    </lineage>
</organism>
<gene>
    <name evidence="17" type="ORF">DGYR_LOCUS3145</name>
</gene>
<keyword evidence="8 16" id="KW-0812">Transmembrane</keyword>
<evidence type="ECO:0000313" key="17">
    <source>
        <dbReference type="EMBL" id="CAD5114286.1"/>
    </source>
</evidence>
<comment type="function">
    <text evidence="1">Component of the sarcoglycan complex, a subcomplex of the dystrophin-glycoprotein complex which forms a link between the F-actin cytoskeleton and the extracellular matrix.</text>
</comment>
<sequence>MLDESQGPSLPSSPYGTLRSITAKSAEKEKTNKEHLGNFNTGYVNIDEYYLHRTGIRGKKINALNFCLFLICLSIITNLALTFLLISVLRISETGMAAIRFGSDLMTVKQSFTVEGACDIDSALYSNPHTNLKIELEGNESFEMLTFYENSGSKVIINENGIILRVADSFKIVNDEGEIVFTSNYSEQLRLPKVNNLKVKQSKANHIINYGTGITISSKLSSYFDAEDIEYDGGNFQAISKDLDIETKSSLILQASSFSGKTLPIAKITNGNSSKYAVQLCVCMYSGKLIAMTAESGCIFTEAKNC</sequence>
<keyword evidence="9" id="KW-0735">Signal-anchor</keyword>
<evidence type="ECO:0000256" key="8">
    <source>
        <dbReference type="ARBA" id="ARBA00022692"/>
    </source>
</evidence>
<evidence type="ECO:0000256" key="1">
    <source>
        <dbReference type="ARBA" id="ARBA00002860"/>
    </source>
</evidence>
<evidence type="ECO:0000256" key="14">
    <source>
        <dbReference type="ARBA" id="ARBA00023212"/>
    </source>
</evidence>
<evidence type="ECO:0000256" key="15">
    <source>
        <dbReference type="ARBA" id="ARBA00026041"/>
    </source>
</evidence>
<evidence type="ECO:0000256" key="2">
    <source>
        <dbReference type="ARBA" id="ARBA00004245"/>
    </source>
</evidence>
<keyword evidence="7" id="KW-0963">Cytoplasm</keyword>
<dbReference type="PANTHER" id="PTHR21142">
    <property type="entry name" value="SARCOGLYCANS"/>
    <property type="match status" value="1"/>
</dbReference>
<evidence type="ECO:0000313" key="18">
    <source>
        <dbReference type="Proteomes" id="UP000549394"/>
    </source>
</evidence>
<evidence type="ECO:0000256" key="5">
    <source>
        <dbReference type="ARBA" id="ARBA00015329"/>
    </source>
</evidence>
<keyword evidence="11 16" id="KW-0472">Membrane</keyword>
<accession>A0A7I8VG78</accession>
<evidence type="ECO:0000256" key="13">
    <source>
        <dbReference type="ARBA" id="ARBA00023180"/>
    </source>
</evidence>
<comment type="caution">
    <text evidence="17">The sequence shown here is derived from an EMBL/GenBank/DDBJ whole genome shotgun (WGS) entry which is preliminary data.</text>
</comment>
<reference evidence="17 18" key="1">
    <citation type="submission" date="2020-08" db="EMBL/GenBank/DDBJ databases">
        <authorList>
            <person name="Hejnol A."/>
        </authorList>
    </citation>
    <scope>NUCLEOTIDE SEQUENCE [LARGE SCALE GENOMIC DNA]</scope>
</reference>
<dbReference type="InterPro" id="IPR006875">
    <property type="entry name" value="Sarcoglycan"/>
</dbReference>
<evidence type="ECO:0000256" key="6">
    <source>
        <dbReference type="ARBA" id="ARBA00022475"/>
    </source>
</evidence>
<keyword evidence="18" id="KW-1185">Reference proteome</keyword>
<comment type="subunit">
    <text evidence="15">Cross-link to form 2 major subcomplexes: one consisting of SGCB, SGCD and SGCG and the other consisting of SGCB and SGCD. The association between SGCB and SGCG is particularly strong while SGCA is loosely associated with the other sarcoglycans.</text>
</comment>
<evidence type="ECO:0000256" key="9">
    <source>
        <dbReference type="ARBA" id="ARBA00022968"/>
    </source>
</evidence>
<dbReference type="GO" id="GO:0005856">
    <property type="term" value="C:cytoskeleton"/>
    <property type="evidence" value="ECO:0007669"/>
    <property type="project" value="UniProtKB-SubCell"/>
</dbReference>
<keyword evidence="12" id="KW-1015">Disulfide bond</keyword>
<comment type="subcellular location">
    <subcellularLocation>
        <location evidence="3">Cell membrane</location>
        <location evidence="3">Sarcolemma</location>
        <topology evidence="3">Single-pass type II membrane protein</topology>
    </subcellularLocation>
    <subcellularLocation>
        <location evidence="2">Cytoplasm</location>
        <location evidence="2">Cytoskeleton</location>
    </subcellularLocation>
</comment>
<evidence type="ECO:0000256" key="7">
    <source>
        <dbReference type="ARBA" id="ARBA00022490"/>
    </source>
</evidence>
<evidence type="ECO:0000256" key="10">
    <source>
        <dbReference type="ARBA" id="ARBA00022989"/>
    </source>
</evidence>
<proteinExistence type="inferred from homology"/>
<dbReference type="GO" id="GO:0042383">
    <property type="term" value="C:sarcolemma"/>
    <property type="evidence" value="ECO:0007669"/>
    <property type="project" value="UniProtKB-SubCell"/>
</dbReference>
<dbReference type="EMBL" id="CAJFCJ010000005">
    <property type="protein sequence ID" value="CAD5114286.1"/>
    <property type="molecule type" value="Genomic_DNA"/>
</dbReference>
<dbReference type="GO" id="GO:0016012">
    <property type="term" value="C:sarcoglycan complex"/>
    <property type="evidence" value="ECO:0007669"/>
    <property type="project" value="InterPro"/>
</dbReference>
<keyword evidence="6" id="KW-1003">Cell membrane</keyword>
<keyword evidence="13" id="KW-0325">Glycoprotein</keyword>
<dbReference type="GO" id="GO:0007517">
    <property type="term" value="P:muscle organ development"/>
    <property type="evidence" value="ECO:0007669"/>
    <property type="project" value="InterPro"/>
</dbReference>
<dbReference type="InterPro" id="IPR027659">
    <property type="entry name" value="Sgcb"/>
</dbReference>
<evidence type="ECO:0000256" key="11">
    <source>
        <dbReference type="ARBA" id="ARBA00023136"/>
    </source>
</evidence>
<feature type="transmembrane region" description="Helical" evidence="16">
    <location>
        <begin position="63"/>
        <end position="86"/>
    </location>
</feature>
<name>A0A7I8VG78_9ANNE</name>
<protein>
    <recommendedName>
        <fullName evidence="5">Beta-sarcoglycan</fullName>
    </recommendedName>
</protein>